<comment type="caution">
    <text evidence="2">The sequence shown here is derived from an EMBL/GenBank/DDBJ whole genome shotgun (WGS) entry which is preliminary data.</text>
</comment>
<gene>
    <name evidence="2" type="ORF">S03H2_28268</name>
</gene>
<feature type="domain" description="Beta-lactamase-related" evidence="1">
    <location>
        <begin position="1"/>
        <end position="258"/>
    </location>
</feature>
<dbReference type="EMBL" id="BARU01017033">
    <property type="protein sequence ID" value="GAH55495.1"/>
    <property type="molecule type" value="Genomic_DNA"/>
</dbReference>
<dbReference type="PANTHER" id="PTHR46825:SF9">
    <property type="entry name" value="BETA-LACTAMASE-RELATED DOMAIN-CONTAINING PROTEIN"/>
    <property type="match status" value="1"/>
</dbReference>
<dbReference type="InterPro" id="IPR012338">
    <property type="entry name" value="Beta-lactam/transpept-like"/>
</dbReference>
<evidence type="ECO:0000313" key="2">
    <source>
        <dbReference type="EMBL" id="GAH55495.1"/>
    </source>
</evidence>
<dbReference type="PANTHER" id="PTHR46825">
    <property type="entry name" value="D-ALANYL-D-ALANINE-CARBOXYPEPTIDASE/ENDOPEPTIDASE AMPH"/>
    <property type="match status" value="1"/>
</dbReference>
<protein>
    <recommendedName>
        <fullName evidence="1">Beta-lactamase-related domain-containing protein</fullName>
    </recommendedName>
</protein>
<dbReference type="Gene3D" id="3.40.710.10">
    <property type="entry name" value="DD-peptidase/beta-lactamase superfamily"/>
    <property type="match status" value="1"/>
</dbReference>
<dbReference type="Pfam" id="PF00144">
    <property type="entry name" value="Beta-lactamase"/>
    <property type="match status" value="1"/>
</dbReference>
<dbReference type="InterPro" id="IPR001466">
    <property type="entry name" value="Beta-lactam-related"/>
</dbReference>
<dbReference type="AlphaFoldDB" id="X1HEN4"/>
<dbReference type="SUPFAM" id="SSF56601">
    <property type="entry name" value="beta-lactamase/transpeptidase-like"/>
    <property type="match status" value="1"/>
</dbReference>
<reference evidence="2" key="1">
    <citation type="journal article" date="2014" name="Front. Microbiol.">
        <title>High frequency of phylogenetically diverse reductive dehalogenase-homologous genes in deep subseafloor sedimentary metagenomes.</title>
        <authorList>
            <person name="Kawai M."/>
            <person name="Futagami T."/>
            <person name="Toyoda A."/>
            <person name="Takaki Y."/>
            <person name="Nishi S."/>
            <person name="Hori S."/>
            <person name="Arai W."/>
            <person name="Tsubouchi T."/>
            <person name="Morono Y."/>
            <person name="Uchiyama I."/>
            <person name="Ito T."/>
            <person name="Fujiyama A."/>
            <person name="Inagaki F."/>
            <person name="Takami H."/>
        </authorList>
    </citation>
    <scope>NUCLEOTIDE SEQUENCE</scope>
    <source>
        <strain evidence="2">Expedition CK06-06</strain>
    </source>
</reference>
<organism evidence="2">
    <name type="scientific">marine sediment metagenome</name>
    <dbReference type="NCBI Taxonomy" id="412755"/>
    <lineage>
        <taxon>unclassified sequences</taxon>
        <taxon>metagenomes</taxon>
        <taxon>ecological metagenomes</taxon>
    </lineage>
</organism>
<dbReference type="InterPro" id="IPR050491">
    <property type="entry name" value="AmpC-like"/>
</dbReference>
<sequence>MQLVEEGKISLEDPISYYLDSLPSDWKGITVKQLLTHTSGLPDMMDDNAKIVASWEEVQGLPMVFEPNEDFRYNQTNYVLIGRIINKISGMNFEKFIQKRQLKPIGATRTIEAGFGHYQSVIPHSARGYTYFVNGSLTHAYEEFPPEFRTAAGMSSTANEMADWAIALLNGKLLKNKESLITLWEPTVLNNGKTKAFSKLINGYAIGWPVIIREDKSVAASAGGWRSAIFIYPESETAIIVLTNLQGARPEKFIDEIAILINQK</sequence>
<accession>X1HEN4</accession>
<name>X1HEN4_9ZZZZ</name>
<proteinExistence type="predicted"/>
<evidence type="ECO:0000259" key="1">
    <source>
        <dbReference type="Pfam" id="PF00144"/>
    </source>
</evidence>